<gene>
    <name evidence="4" type="ORF">GOB93_10260</name>
</gene>
<dbReference type="Pfam" id="PF00583">
    <property type="entry name" value="Acetyltransf_1"/>
    <property type="match status" value="1"/>
</dbReference>
<evidence type="ECO:0000259" key="3">
    <source>
        <dbReference type="PROSITE" id="PS51186"/>
    </source>
</evidence>
<dbReference type="EMBL" id="WOTB01000012">
    <property type="protein sequence ID" value="NHN85023.1"/>
    <property type="molecule type" value="Genomic_DNA"/>
</dbReference>
<dbReference type="InterPro" id="IPR016181">
    <property type="entry name" value="Acyl_CoA_acyltransferase"/>
</dbReference>
<keyword evidence="2" id="KW-0012">Acyltransferase</keyword>
<protein>
    <submittedName>
        <fullName evidence="4">GNAT family N-acetyltransferase</fullName>
    </submittedName>
</protein>
<dbReference type="InterPro" id="IPR000182">
    <property type="entry name" value="GNAT_dom"/>
</dbReference>
<feature type="domain" description="N-acetyltransferase" evidence="3">
    <location>
        <begin position="11"/>
        <end position="155"/>
    </location>
</feature>
<sequence>MMPGVMSGSSVDIVEAGVIFCDIFSEIHAESFQENERWSSPAFRSFFDQPGTLALIASVNGEPAGFILARQVSDEAEILTLAVRRMFRRQGIAGGLIGALQNRLREIRPIRLFLEVSTLNEAAKALYHVTGFEKAGHRPRYYADGSGADIMIWEP</sequence>
<keyword evidence="5" id="KW-1185">Reference proteome</keyword>
<dbReference type="CDD" id="cd04301">
    <property type="entry name" value="NAT_SF"/>
    <property type="match status" value="1"/>
</dbReference>
<dbReference type="PANTHER" id="PTHR43877">
    <property type="entry name" value="AMINOALKYLPHOSPHONATE N-ACETYLTRANSFERASE-RELATED-RELATED"/>
    <property type="match status" value="1"/>
</dbReference>
<proteinExistence type="predicted"/>
<dbReference type="PROSITE" id="PS51186">
    <property type="entry name" value="GNAT"/>
    <property type="match status" value="1"/>
</dbReference>
<comment type="caution">
    <text evidence="4">The sequence shown here is derived from an EMBL/GenBank/DDBJ whole genome shotgun (WGS) entry which is preliminary data.</text>
</comment>
<dbReference type="InterPro" id="IPR050832">
    <property type="entry name" value="Bact_Acetyltransf"/>
</dbReference>
<evidence type="ECO:0000256" key="1">
    <source>
        <dbReference type="ARBA" id="ARBA00022679"/>
    </source>
</evidence>
<evidence type="ECO:0000313" key="5">
    <source>
        <dbReference type="Proteomes" id="UP000635278"/>
    </source>
</evidence>
<organism evidence="4 5">
    <name type="scientific">Acetobacter musti</name>
    <dbReference type="NCBI Taxonomy" id="864732"/>
    <lineage>
        <taxon>Bacteria</taxon>
        <taxon>Pseudomonadati</taxon>
        <taxon>Pseudomonadota</taxon>
        <taxon>Alphaproteobacteria</taxon>
        <taxon>Acetobacterales</taxon>
        <taxon>Acetobacteraceae</taxon>
        <taxon>Acetobacter</taxon>
    </lineage>
</organism>
<evidence type="ECO:0000256" key="2">
    <source>
        <dbReference type="ARBA" id="ARBA00023315"/>
    </source>
</evidence>
<dbReference type="Proteomes" id="UP000635278">
    <property type="component" value="Unassembled WGS sequence"/>
</dbReference>
<name>A0ABX0JSL0_9PROT</name>
<reference evidence="4 5" key="1">
    <citation type="journal article" date="2020" name="Int. J. Syst. Evol. Microbiol.">
        <title>Novel acetic acid bacteria from cider fermentations: Acetobacter conturbans sp. nov. and Acetobacter fallax sp. nov.</title>
        <authorList>
            <person name="Sombolestani A.S."/>
            <person name="Cleenwerck I."/>
            <person name="Cnockaert M."/>
            <person name="Borremans W."/>
            <person name="Wieme A.D."/>
            <person name="De Vuyst L."/>
            <person name="Vandamme P."/>
        </authorList>
    </citation>
    <scope>NUCLEOTIDE SEQUENCE [LARGE SCALE GENOMIC DNA]</scope>
    <source>
        <strain evidence="4 5">LMG 30640</strain>
    </source>
</reference>
<dbReference type="SUPFAM" id="SSF55729">
    <property type="entry name" value="Acyl-CoA N-acyltransferases (Nat)"/>
    <property type="match status" value="1"/>
</dbReference>
<accession>A0ABX0JSL0</accession>
<keyword evidence="1" id="KW-0808">Transferase</keyword>
<dbReference type="Gene3D" id="3.40.630.30">
    <property type="match status" value="1"/>
</dbReference>
<evidence type="ECO:0000313" key="4">
    <source>
        <dbReference type="EMBL" id="NHN85023.1"/>
    </source>
</evidence>